<name>A0A7X2ZAN3_9BACL</name>
<dbReference type="Pfam" id="PF13785">
    <property type="entry name" value="DUF4178"/>
    <property type="match status" value="1"/>
</dbReference>
<organism evidence="2 3">
    <name type="scientific">Paenibacillus validus</name>
    <dbReference type="NCBI Taxonomy" id="44253"/>
    <lineage>
        <taxon>Bacteria</taxon>
        <taxon>Bacillati</taxon>
        <taxon>Bacillota</taxon>
        <taxon>Bacilli</taxon>
        <taxon>Bacillales</taxon>
        <taxon>Paenibacillaceae</taxon>
        <taxon>Paenibacillus</taxon>
    </lineage>
</organism>
<evidence type="ECO:0000313" key="2">
    <source>
        <dbReference type="EMBL" id="MUG71418.1"/>
    </source>
</evidence>
<evidence type="ECO:0000313" key="3">
    <source>
        <dbReference type="Proteomes" id="UP000450917"/>
    </source>
</evidence>
<feature type="domain" description="DUF4178" evidence="1">
    <location>
        <begin position="30"/>
        <end position="166"/>
    </location>
</feature>
<dbReference type="Proteomes" id="UP000450917">
    <property type="component" value="Unassembled WGS sequence"/>
</dbReference>
<dbReference type="EMBL" id="WNZX01000009">
    <property type="protein sequence ID" value="MUG71418.1"/>
    <property type="molecule type" value="Genomic_DNA"/>
</dbReference>
<accession>A0A7X2ZAN3</accession>
<gene>
    <name evidence="2" type="ORF">GNP93_12135</name>
</gene>
<dbReference type="InterPro" id="IPR025235">
    <property type="entry name" value="DUF4178"/>
</dbReference>
<comment type="caution">
    <text evidence="2">The sequence shown here is derived from an EMBL/GenBank/DDBJ whole genome shotgun (WGS) entry which is preliminary data.</text>
</comment>
<proteinExistence type="predicted"/>
<keyword evidence="3" id="KW-1185">Reference proteome</keyword>
<sequence>MSVWKRVGGILKSNKSVPETKPSNPFEDTKVGDIVSVDLEEYVVSGKLTYFDQGFAPHRFAYYLQNGKHLSCLLVEKGRTYECFICEFVEGALDDPNDVPTRLDTGGEVTYELEHNRTDTVRTEGNTDFRAADQVMFWRYFGTKDRYFFLQWQDGKYVAMEGERTPAGLIKFLKASSEPKSH</sequence>
<dbReference type="RefSeq" id="WP_155614748.1">
    <property type="nucleotide sequence ID" value="NZ_WNZX01000009.1"/>
</dbReference>
<evidence type="ECO:0000259" key="1">
    <source>
        <dbReference type="Pfam" id="PF13785"/>
    </source>
</evidence>
<reference evidence="2 3" key="1">
    <citation type="submission" date="2019-11" db="EMBL/GenBank/DDBJ databases">
        <title>Draft genome sequences of five Paenibacillus species of dairy origin.</title>
        <authorList>
            <person name="Olajide A.M."/>
            <person name="Chen S."/>
            <person name="Lapointe G."/>
        </authorList>
    </citation>
    <scope>NUCLEOTIDE SEQUENCE [LARGE SCALE GENOMIC DNA]</scope>
    <source>
        <strain evidence="2 3">2CS3</strain>
    </source>
</reference>
<protein>
    <submittedName>
        <fullName evidence="2">DUF4178 domain-containing protein</fullName>
    </submittedName>
</protein>
<dbReference type="AlphaFoldDB" id="A0A7X2ZAN3"/>